<feature type="compositionally biased region" description="Basic and acidic residues" evidence="4">
    <location>
        <begin position="24"/>
        <end position="37"/>
    </location>
</feature>
<gene>
    <name evidence="7" type="ORF">R1sor_026922</name>
</gene>
<organism evidence="7 8">
    <name type="scientific">Riccia sorocarpa</name>
    <dbReference type="NCBI Taxonomy" id="122646"/>
    <lineage>
        <taxon>Eukaryota</taxon>
        <taxon>Viridiplantae</taxon>
        <taxon>Streptophyta</taxon>
        <taxon>Embryophyta</taxon>
        <taxon>Marchantiophyta</taxon>
        <taxon>Marchantiopsida</taxon>
        <taxon>Marchantiidae</taxon>
        <taxon>Marchantiales</taxon>
        <taxon>Ricciaceae</taxon>
        <taxon>Riccia</taxon>
    </lineage>
</organism>
<evidence type="ECO:0008006" key="9">
    <source>
        <dbReference type="Google" id="ProtNLM"/>
    </source>
</evidence>
<feature type="region of interest" description="Disordered" evidence="4">
    <location>
        <begin position="1"/>
        <end position="37"/>
    </location>
</feature>
<dbReference type="InterPro" id="IPR012337">
    <property type="entry name" value="RNaseH-like_sf"/>
</dbReference>
<evidence type="ECO:0000256" key="3">
    <source>
        <dbReference type="ARBA" id="ARBA00022833"/>
    </source>
</evidence>
<keyword evidence="1" id="KW-0479">Metal-binding</keyword>
<evidence type="ECO:0000259" key="6">
    <source>
        <dbReference type="Pfam" id="PF04937"/>
    </source>
</evidence>
<accession>A0ABD3GGY0</accession>
<evidence type="ECO:0000256" key="4">
    <source>
        <dbReference type="SAM" id="MobiDB-lite"/>
    </source>
</evidence>
<comment type="caution">
    <text evidence="7">The sequence shown here is derived from an EMBL/GenBank/DDBJ whole genome shotgun (WGS) entry which is preliminary data.</text>
</comment>
<dbReference type="AlphaFoldDB" id="A0ABD3GGY0"/>
<reference evidence="7 8" key="1">
    <citation type="submission" date="2024-09" db="EMBL/GenBank/DDBJ databases">
        <title>Chromosome-scale assembly of Riccia sorocarpa.</title>
        <authorList>
            <person name="Paukszto L."/>
        </authorList>
    </citation>
    <scope>NUCLEOTIDE SEQUENCE [LARGE SCALE GENOMIC DNA]</scope>
    <source>
        <strain evidence="7">LP-2024</strain>
        <tissue evidence="7">Aerial parts of the thallus</tissue>
    </source>
</reference>
<dbReference type="Pfam" id="PF04937">
    <property type="entry name" value="DUF659"/>
    <property type="match status" value="1"/>
</dbReference>
<name>A0ABD3GGY0_9MARC</name>
<dbReference type="SUPFAM" id="SSF53098">
    <property type="entry name" value="Ribonuclease H-like"/>
    <property type="match status" value="1"/>
</dbReference>
<dbReference type="PANTHER" id="PTHR32166">
    <property type="entry name" value="OSJNBA0013A04.12 PROTEIN"/>
    <property type="match status" value="1"/>
</dbReference>
<dbReference type="PANTHER" id="PTHR32166:SF81">
    <property type="entry name" value="OS06G0658400 PROTEIN"/>
    <property type="match status" value="1"/>
</dbReference>
<dbReference type="Proteomes" id="UP001633002">
    <property type="component" value="Unassembled WGS sequence"/>
</dbReference>
<evidence type="ECO:0000256" key="1">
    <source>
        <dbReference type="ARBA" id="ARBA00022723"/>
    </source>
</evidence>
<evidence type="ECO:0000313" key="7">
    <source>
        <dbReference type="EMBL" id="KAL3676974.1"/>
    </source>
</evidence>
<dbReference type="InterPro" id="IPR007021">
    <property type="entry name" value="DUF659"/>
</dbReference>
<keyword evidence="8" id="KW-1185">Reference proteome</keyword>
<feature type="domain" description="DUF659" evidence="6">
    <location>
        <begin position="127"/>
        <end position="259"/>
    </location>
</feature>
<dbReference type="GO" id="GO:0008270">
    <property type="term" value="F:zinc ion binding"/>
    <property type="evidence" value="ECO:0007669"/>
    <property type="project" value="UniProtKB-KW"/>
</dbReference>
<dbReference type="InterPro" id="IPR003656">
    <property type="entry name" value="Znf_BED"/>
</dbReference>
<dbReference type="EMBL" id="JBJQOH010000008">
    <property type="protein sequence ID" value="KAL3676974.1"/>
    <property type="molecule type" value="Genomic_DNA"/>
</dbReference>
<keyword evidence="2" id="KW-0863">Zinc-finger</keyword>
<dbReference type="Pfam" id="PF02892">
    <property type="entry name" value="zf-BED"/>
    <property type="match status" value="1"/>
</dbReference>
<keyword evidence="3" id="KW-0862">Zinc</keyword>
<protein>
    <recommendedName>
        <fullName evidence="9">DUF659 domain-containing protein</fullName>
    </recommendedName>
</protein>
<evidence type="ECO:0000313" key="8">
    <source>
        <dbReference type="Proteomes" id="UP001633002"/>
    </source>
</evidence>
<evidence type="ECO:0000259" key="5">
    <source>
        <dbReference type="Pfam" id="PF02892"/>
    </source>
</evidence>
<proteinExistence type="predicted"/>
<feature type="domain" description="BED-type" evidence="5">
    <location>
        <begin position="47"/>
        <end position="81"/>
    </location>
</feature>
<feature type="compositionally biased region" description="Basic and acidic residues" evidence="4">
    <location>
        <begin position="7"/>
        <end position="17"/>
    </location>
</feature>
<evidence type="ECO:0000256" key="2">
    <source>
        <dbReference type="ARBA" id="ARBA00022771"/>
    </source>
</evidence>
<sequence length="260" mass="29632">MDTEGDSLEREGVDKGSPRNNVEGGDRNDNGRRSHPKSELSKFVMLHFRQQEDGKIQCILCNKAWKSLHNITRLRDHFVRKSGSKSWKDQKWALAQEMTGMPFRTFVHLAMKEAYQYSSSIAGYKFPSEKKLRTVLLDTNYAQVKDATEKRMWDHTVGRRATMSCDGWINVRGRPLLNIMYVGRHGEILYKHVDGSNTHKDSHWVADAIIKAIEEVGPENILQFTADNAPVNKLAGFLIRSRYSHIIFGGCVAHGLDLVC</sequence>